<dbReference type="RefSeq" id="WP_103461938.1">
    <property type="nucleotide sequence ID" value="NZ_PPXD01000027.1"/>
</dbReference>
<protein>
    <submittedName>
        <fullName evidence="1">Sucrase ferredoxin</fullName>
    </submittedName>
</protein>
<proteinExistence type="predicted"/>
<keyword evidence="2" id="KW-1185">Reference proteome</keyword>
<dbReference type="Proteomes" id="UP000237340">
    <property type="component" value="Unassembled WGS sequence"/>
</dbReference>
<dbReference type="InterPro" id="IPR009737">
    <property type="entry name" value="Aim32/Apd1-like"/>
</dbReference>
<dbReference type="EMBL" id="PPXD01000027">
    <property type="protein sequence ID" value="POH62187.1"/>
    <property type="molecule type" value="Genomic_DNA"/>
</dbReference>
<name>A0A2S3Z9G8_9MICO</name>
<dbReference type="SUPFAM" id="SSF52833">
    <property type="entry name" value="Thioredoxin-like"/>
    <property type="match status" value="1"/>
</dbReference>
<evidence type="ECO:0000313" key="1">
    <source>
        <dbReference type="EMBL" id="POH62187.1"/>
    </source>
</evidence>
<evidence type="ECO:0000313" key="2">
    <source>
        <dbReference type="Proteomes" id="UP000237340"/>
    </source>
</evidence>
<dbReference type="Gene3D" id="3.40.30.10">
    <property type="entry name" value="Glutaredoxin"/>
    <property type="match status" value="1"/>
</dbReference>
<dbReference type="Pfam" id="PF06999">
    <property type="entry name" value="Suc_Fer-like"/>
    <property type="match status" value="1"/>
</dbReference>
<dbReference type="CDD" id="cd03062">
    <property type="entry name" value="TRX_Fd_Sucrase"/>
    <property type="match status" value="1"/>
</dbReference>
<sequence length="300" mass="32478">MSLPSAPGWLPCSDRSLERGDPLPGTAGYGERWFLVEIDGAWGAHAFLQSPLDPALARALVTRIESAGIRPLAIRRTGRTAHQRRAQTEWRWAAVDARVGHERVHWGVVTDPADLLQVPLDGATGAPSTEPLICVCTHARHDQCCAVKGRPVVTALAQAYPAATWECSHLGGDRFAATLILFPHGLYYGRVTGAEAPDLVDAYLDGRIEPRWFRGRSSLPNVVQAAAAFARANRGDDRIDAFDYSSWTESGGVHTVSFIHGDERLAVKLAESLSAPLLSTCAASTARPVREFELRSITPG</sequence>
<organism evidence="1 2">
    <name type="scientific">Cryobacterium zongtaii</name>
    <dbReference type="NCBI Taxonomy" id="1259217"/>
    <lineage>
        <taxon>Bacteria</taxon>
        <taxon>Bacillati</taxon>
        <taxon>Actinomycetota</taxon>
        <taxon>Actinomycetes</taxon>
        <taxon>Micrococcales</taxon>
        <taxon>Microbacteriaceae</taxon>
        <taxon>Cryobacterium</taxon>
    </lineage>
</organism>
<gene>
    <name evidence="1" type="ORF">C3B61_18440</name>
</gene>
<comment type="caution">
    <text evidence="1">The sequence shown here is derived from an EMBL/GenBank/DDBJ whole genome shotgun (WGS) entry which is preliminary data.</text>
</comment>
<dbReference type="InterPro" id="IPR036249">
    <property type="entry name" value="Thioredoxin-like_sf"/>
</dbReference>
<dbReference type="PANTHER" id="PTHR31902">
    <property type="entry name" value="ACTIN PATCHES DISTAL PROTEIN 1"/>
    <property type="match status" value="1"/>
</dbReference>
<dbReference type="AlphaFoldDB" id="A0A2S3Z9G8"/>
<reference evidence="1 2" key="1">
    <citation type="submission" date="2018-01" db="EMBL/GenBank/DDBJ databases">
        <title>Cryobacterium sp. nov., from glaciers in China.</title>
        <authorList>
            <person name="Liu Q."/>
            <person name="Xin Y.-H."/>
        </authorList>
    </citation>
    <scope>NUCLEOTIDE SEQUENCE [LARGE SCALE GENOMIC DNA]</scope>
    <source>
        <strain evidence="1 2">TMN-42</strain>
    </source>
</reference>
<dbReference type="PANTHER" id="PTHR31902:SF22">
    <property type="entry name" value="SLL1203 PROTEIN"/>
    <property type="match status" value="1"/>
</dbReference>
<accession>A0A2S3Z9G8</accession>